<evidence type="ECO:0000313" key="2">
    <source>
        <dbReference type="Proteomes" id="UP000268084"/>
    </source>
</evidence>
<dbReference type="AlphaFoldDB" id="A0A3G8ZNL4"/>
<gene>
    <name evidence="1" type="ORF">EH165_09720</name>
</gene>
<reference evidence="1 2" key="1">
    <citation type="submission" date="2018-11" db="EMBL/GenBank/DDBJ databases">
        <authorList>
            <person name="Da X."/>
        </authorList>
    </citation>
    <scope>NUCLEOTIDE SEQUENCE [LARGE SCALE GENOMIC DNA]</scope>
    <source>
        <strain evidence="1 2">S14-144</strain>
    </source>
</reference>
<protein>
    <submittedName>
        <fullName evidence="1">Uncharacterized protein</fullName>
    </submittedName>
</protein>
<dbReference type="EMBL" id="CP034170">
    <property type="protein sequence ID" value="AZI58375.1"/>
    <property type="molecule type" value="Genomic_DNA"/>
</dbReference>
<reference evidence="1 2" key="2">
    <citation type="submission" date="2018-12" db="EMBL/GenBank/DDBJ databases">
        <title>Nakamurella antarcticus sp. nov., isolated from Antarctica South Shetland Islands soil.</title>
        <authorList>
            <person name="Peng F."/>
        </authorList>
    </citation>
    <scope>NUCLEOTIDE SEQUENCE [LARGE SCALE GENOMIC DNA]</scope>
    <source>
        <strain evidence="1 2">S14-144</strain>
    </source>
</reference>
<dbReference type="Pfam" id="PF19654">
    <property type="entry name" value="DUF6157"/>
    <property type="match status" value="1"/>
</dbReference>
<organism evidence="1 2">
    <name type="scientific">Nakamurella antarctica</name>
    <dbReference type="NCBI Taxonomy" id="1902245"/>
    <lineage>
        <taxon>Bacteria</taxon>
        <taxon>Bacillati</taxon>
        <taxon>Actinomycetota</taxon>
        <taxon>Actinomycetes</taxon>
        <taxon>Nakamurellales</taxon>
        <taxon>Nakamurellaceae</taxon>
        <taxon>Nakamurella</taxon>
    </lineage>
</organism>
<keyword evidence="2" id="KW-1185">Reference proteome</keyword>
<dbReference type="InterPro" id="IPR046155">
    <property type="entry name" value="DUF6157"/>
</dbReference>
<evidence type="ECO:0000313" key="1">
    <source>
        <dbReference type="EMBL" id="AZI58375.1"/>
    </source>
</evidence>
<dbReference type="RefSeq" id="WP_124799284.1">
    <property type="nucleotide sequence ID" value="NZ_CP034170.1"/>
</dbReference>
<dbReference type="Proteomes" id="UP000268084">
    <property type="component" value="Chromosome"/>
</dbReference>
<dbReference type="KEGG" id="nak:EH165_09720"/>
<sequence length="140" mass="15367">MGRAHTTNYVDTFIAVAHDCTASVGLVPSPRKTPSVAELTYAMIVDNPYRFTSDDVVFGVWAMRQGLAAEAWEAARTEFFAKGRACLRSSDLGKRYGWGVHADSQGRVALYPVNSIEYLHFMSGADVVTVTRAMKSSRAK</sequence>
<accession>A0A3G8ZNL4</accession>
<name>A0A3G8ZNL4_9ACTN</name>
<proteinExistence type="predicted"/>
<dbReference type="OrthoDB" id="2361182at2"/>